<organism evidence="7">
    <name type="scientific">Neobodo designis</name>
    <name type="common">Flagellated protozoan</name>
    <name type="synonym">Bodo designis</name>
    <dbReference type="NCBI Taxonomy" id="312471"/>
    <lineage>
        <taxon>Eukaryota</taxon>
        <taxon>Discoba</taxon>
        <taxon>Euglenozoa</taxon>
        <taxon>Kinetoplastea</taxon>
        <taxon>Metakinetoplastina</taxon>
        <taxon>Neobodonida</taxon>
        <taxon>Neobodo</taxon>
    </lineage>
</organism>
<dbReference type="InterPro" id="IPR036291">
    <property type="entry name" value="NAD(P)-bd_dom_sf"/>
</dbReference>
<dbReference type="InterPro" id="IPR008927">
    <property type="entry name" value="6-PGluconate_DH-like_C_sf"/>
</dbReference>
<dbReference type="Pfam" id="PF03446">
    <property type="entry name" value="NAD_binding_2"/>
    <property type="match status" value="1"/>
</dbReference>
<dbReference type="InterPro" id="IPR006115">
    <property type="entry name" value="6PGDH_NADP-bd"/>
</dbReference>
<evidence type="ECO:0008006" key="8">
    <source>
        <dbReference type="Google" id="ProtNLM"/>
    </source>
</evidence>
<protein>
    <recommendedName>
        <fullName evidence="8">6-phosphogluconate dehydrogenase NADP-binding domain-containing protein</fullName>
    </recommendedName>
</protein>
<dbReference type="InterPro" id="IPR013328">
    <property type="entry name" value="6PGD_dom2"/>
</dbReference>
<evidence type="ECO:0000256" key="4">
    <source>
        <dbReference type="PIRSR" id="PIRSR000103-1"/>
    </source>
</evidence>
<dbReference type="SUPFAM" id="SSF48179">
    <property type="entry name" value="6-phosphogluconate dehydrogenase C-terminal domain-like"/>
    <property type="match status" value="1"/>
</dbReference>
<name>A0A7S1Q887_NEODS</name>
<sequence>MSAESKPIGFIGLGIMGLPMCRNLIKAGRRVLVWNRTAETAAKLAADEPGNVTVAATAAEVVEKCDLVYSMLSTLEASEAVFPAIVPALAAGKMMVDCATLTVCRMRCMAAAVRGAGALFLEAPVSGSKGPAEAGQLIFLTAGDEEVRAAAAADLDAMGKKTFYFGAGVGKGTEMKLVVNMVMAVQLNAVAEGITLAEACDLDVDALGEILNMGAMASPMMKLKFPMMAHDNLPPQFPLKHAQKDLRFAVDMADQHDTAVPLSAAANEQFKLVRAEHGDRDFGAIVHATRRPKQKRD</sequence>
<dbReference type="GO" id="GO:0050661">
    <property type="term" value="F:NADP binding"/>
    <property type="evidence" value="ECO:0007669"/>
    <property type="project" value="InterPro"/>
</dbReference>
<gene>
    <name evidence="7" type="ORF">NDES1114_LOCUS19846</name>
</gene>
<feature type="domain" description="3-hydroxyisobutyrate dehydrogenase-like NAD-binding" evidence="6">
    <location>
        <begin position="170"/>
        <end position="287"/>
    </location>
</feature>
<dbReference type="PANTHER" id="PTHR43580:SF2">
    <property type="entry name" value="CYTOKINE-LIKE NUCLEAR FACTOR N-PAC"/>
    <property type="match status" value="1"/>
</dbReference>
<dbReference type="AlphaFoldDB" id="A0A7S1Q887"/>
<evidence type="ECO:0000313" key="7">
    <source>
        <dbReference type="EMBL" id="CAD9125915.1"/>
    </source>
</evidence>
<dbReference type="InterPro" id="IPR029154">
    <property type="entry name" value="HIBADH-like_NADP-bd"/>
</dbReference>
<dbReference type="GO" id="GO:0016491">
    <property type="term" value="F:oxidoreductase activity"/>
    <property type="evidence" value="ECO:0007669"/>
    <property type="project" value="UniProtKB-KW"/>
</dbReference>
<feature type="active site" evidence="4">
    <location>
        <position position="176"/>
    </location>
</feature>
<dbReference type="Gene3D" id="1.10.1040.10">
    <property type="entry name" value="N-(1-d-carboxylethyl)-l-norvaline Dehydrogenase, domain 2"/>
    <property type="match status" value="1"/>
</dbReference>
<evidence type="ECO:0000256" key="3">
    <source>
        <dbReference type="ARBA" id="ARBA00023027"/>
    </source>
</evidence>
<evidence type="ECO:0000256" key="1">
    <source>
        <dbReference type="ARBA" id="ARBA00007598"/>
    </source>
</evidence>
<dbReference type="Gene3D" id="3.40.50.720">
    <property type="entry name" value="NAD(P)-binding Rossmann-like Domain"/>
    <property type="match status" value="1"/>
</dbReference>
<dbReference type="InterPro" id="IPR051265">
    <property type="entry name" value="HIBADH-related_NP60_sf"/>
</dbReference>
<dbReference type="PANTHER" id="PTHR43580">
    <property type="entry name" value="OXIDOREDUCTASE GLYR1-RELATED"/>
    <property type="match status" value="1"/>
</dbReference>
<evidence type="ECO:0000256" key="2">
    <source>
        <dbReference type="ARBA" id="ARBA00023002"/>
    </source>
</evidence>
<accession>A0A7S1Q887</accession>
<evidence type="ECO:0000259" key="5">
    <source>
        <dbReference type="Pfam" id="PF03446"/>
    </source>
</evidence>
<dbReference type="Pfam" id="PF14833">
    <property type="entry name" value="NAD_binding_11"/>
    <property type="match status" value="1"/>
</dbReference>
<dbReference type="InterPro" id="IPR015815">
    <property type="entry name" value="HIBADH-related"/>
</dbReference>
<feature type="domain" description="6-phosphogluconate dehydrogenase NADP-binding" evidence="5">
    <location>
        <begin position="8"/>
        <end position="166"/>
    </location>
</feature>
<dbReference type="SUPFAM" id="SSF51735">
    <property type="entry name" value="NAD(P)-binding Rossmann-fold domains"/>
    <property type="match status" value="1"/>
</dbReference>
<evidence type="ECO:0000259" key="6">
    <source>
        <dbReference type="Pfam" id="PF14833"/>
    </source>
</evidence>
<proteinExistence type="inferred from homology"/>
<keyword evidence="3" id="KW-0520">NAD</keyword>
<reference evidence="7" key="1">
    <citation type="submission" date="2021-01" db="EMBL/GenBank/DDBJ databases">
        <authorList>
            <person name="Corre E."/>
            <person name="Pelletier E."/>
            <person name="Niang G."/>
            <person name="Scheremetjew M."/>
            <person name="Finn R."/>
            <person name="Kale V."/>
            <person name="Holt S."/>
            <person name="Cochrane G."/>
            <person name="Meng A."/>
            <person name="Brown T."/>
            <person name="Cohen L."/>
        </authorList>
    </citation>
    <scope>NUCLEOTIDE SEQUENCE</scope>
    <source>
        <strain evidence="7">CCAP 1951/1</strain>
    </source>
</reference>
<dbReference type="PIRSF" id="PIRSF000103">
    <property type="entry name" value="HIBADH"/>
    <property type="match status" value="1"/>
</dbReference>
<keyword evidence="2" id="KW-0560">Oxidoreductase</keyword>
<dbReference type="EMBL" id="HBGF01029831">
    <property type="protein sequence ID" value="CAD9125915.1"/>
    <property type="molecule type" value="Transcribed_RNA"/>
</dbReference>
<dbReference type="GO" id="GO:0051287">
    <property type="term" value="F:NAD binding"/>
    <property type="evidence" value="ECO:0007669"/>
    <property type="project" value="InterPro"/>
</dbReference>
<comment type="similarity">
    <text evidence="1">Belongs to the HIBADH-related family. NP60 subfamily.</text>
</comment>